<dbReference type="Proteomes" id="UP000076580">
    <property type="component" value="Chromosome 02"/>
</dbReference>
<proteinExistence type="predicted"/>
<dbReference type="GeneID" id="63716058"/>
<sequence>MVPIVICRRQPPGHAAKHGDAAARAHSSVAFHRISISLAALPACDRRLRPADSAAASDALPQLRPRRELDSFRMGASSDDEPKTSLTIALSPSWPREHGRPFAPGRASDALPPLNGLCFLPPTCVPFSYLRAI</sequence>
<comment type="caution">
    <text evidence="2">The sequence shown here is derived from an EMBL/GenBank/DDBJ whole genome shotgun (WGS) entry which is preliminary data.</text>
</comment>
<accession>A0A151GH45</accession>
<dbReference type="RefSeq" id="XP_040655767.1">
    <property type="nucleotide sequence ID" value="XM_040800734.1"/>
</dbReference>
<dbReference type="AlphaFoldDB" id="A0A151GH45"/>
<reference evidence="2 3" key="1">
    <citation type="journal article" date="2016" name="Sci. Rep.">
        <title>Insights into Adaptations to a Near-Obligate Nematode Endoparasitic Lifestyle from the Finished Genome of Drechmeria coniospora.</title>
        <authorList>
            <person name="Zhang L."/>
            <person name="Zhou Z."/>
            <person name="Guo Q."/>
            <person name="Fokkens L."/>
            <person name="Miskei M."/>
            <person name="Pocsi I."/>
            <person name="Zhang W."/>
            <person name="Chen M."/>
            <person name="Wang L."/>
            <person name="Sun Y."/>
            <person name="Donzelli B.G."/>
            <person name="Gibson D.M."/>
            <person name="Nelson D.R."/>
            <person name="Luo J.G."/>
            <person name="Rep M."/>
            <person name="Liu H."/>
            <person name="Yang S."/>
            <person name="Wang J."/>
            <person name="Krasnoff S.B."/>
            <person name="Xu Y."/>
            <person name="Molnar I."/>
            <person name="Lin M."/>
        </authorList>
    </citation>
    <scope>NUCLEOTIDE SEQUENCE [LARGE SCALE GENOMIC DNA]</scope>
    <source>
        <strain evidence="2 3">ARSEF 6962</strain>
    </source>
</reference>
<keyword evidence="3" id="KW-1185">Reference proteome</keyword>
<feature type="region of interest" description="Disordered" evidence="1">
    <location>
        <begin position="53"/>
        <end position="105"/>
    </location>
</feature>
<evidence type="ECO:0000313" key="3">
    <source>
        <dbReference type="Proteomes" id="UP000076580"/>
    </source>
</evidence>
<gene>
    <name evidence="2" type="ORF">DCS_03415</name>
</gene>
<name>A0A151GH45_DRECN</name>
<protein>
    <submittedName>
        <fullName evidence="2">Uncharacterized protein</fullName>
    </submittedName>
</protein>
<evidence type="ECO:0000256" key="1">
    <source>
        <dbReference type="SAM" id="MobiDB-lite"/>
    </source>
</evidence>
<organism evidence="2 3">
    <name type="scientific">Drechmeria coniospora</name>
    <name type="common">Nematophagous fungus</name>
    <name type="synonym">Meria coniospora</name>
    <dbReference type="NCBI Taxonomy" id="98403"/>
    <lineage>
        <taxon>Eukaryota</taxon>
        <taxon>Fungi</taxon>
        <taxon>Dikarya</taxon>
        <taxon>Ascomycota</taxon>
        <taxon>Pezizomycotina</taxon>
        <taxon>Sordariomycetes</taxon>
        <taxon>Hypocreomycetidae</taxon>
        <taxon>Hypocreales</taxon>
        <taxon>Ophiocordycipitaceae</taxon>
        <taxon>Drechmeria</taxon>
    </lineage>
</organism>
<dbReference type="InParanoid" id="A0A151GH45"/>
<dbReference type="EMBL" id="LAYC01000002">
    <property type="protein sequence ID" value="KYK56415.1"/>
    <property type="molecule type" value="Genomic_DNA"/>
</dbReference>
<evidence type="ECO:0000313" key="2">
    <source>
        <dbReference type="EMBL" id="KYK56415.1"/>
    </source>
</evidence>